<dbReference type="Pfam" id="PF20399">
    <property type="entry name" value="PH_20"/>
    <property type="match status" value="1"/>
</dbReference>
<comment type="subcellular location">
    <subcellularLocation>
        <location evidence="1">Cytoplasm</location>
    </subcellularLocation>
</comment>
<dbReference type="CDD" id="cd00860">
    <property type="entry name" value="ThrRS_anticodon"/>
    <property type="match status" value="1"/>
</dbReference>
<dbReference type="SUPFAM" id="SSF55186">
    <property type="entry name" value="ThrRS/AlaRS common domain"/>
    <property type="match status" value="1"/>
</dbReference>
<dbReference type="EC" id="6.1.1.3" evidence="3"/>
<gene>
    <name evidence="16" type="ORF">PNEJI1_002545</name>
</gene>
<feature type="domain" description="PH" evidence="13">
    <location>
        <begin position="962"/>
        <end position="1068"/>
    </location>
</feature>
<evidence type="ECO:0000259" key="13">
    <source>
        <dbReference type="PROSITE" id="PS50003"/>
    </source>
</evidence>
<evidence type="ECO:0000256" key="12">
    <source>
        <dbReference type="ARBA" id="ARBA00072369"/>
    </source>
</evidence>
<dbReference type="InterPro" id="IPR004154">
    <property type="entry name" value="Anticodon-bd"/>
</dbReference>
<dbReference type="FunCoup" id="L0P9U5">
    <property type="interactions" value="260"/>
</dbReference>
<evidence type="ECO:0000256" key="5">
    <source>
        <dbReference type="ARBA" id="ARBA00022598"/>
    </source>
</evidence>
<name>L0P9U5_PNEJI</name>
<evidence type="ECO:0000259" key="15">
    <source>
        <dbReference type="PROSITE" id="PS51880"/>
    </source>
</evidence>
<feature type="domain" description="Aminoacyl-transfer RNA synthetases class-II family profile" evidence="14">
    <location>
        <begin position="271"/>
        <end position="524"/>
    </location>
</feature>
<dbReference type="Pfam" id="PF03129">
    <property type="entry name" value="HGTP_anticodon"/>
    <property type="match status" value="1"/>
</dbReference>
<dbReference type="PANTHER" id="PTHR11451">
    <property type="entry name" value="THREONINE-TRNA LIGASE"/>
    <property type="match status" value="1"/>
</dbReference>
<dbReference type="InterPro" id="IPR018163">
    <property type="entry name" value="Thr/Ala-tRNA-synth_IIc_edit"/>
</dbReference>
<evidence type="ECO:0000313" key="16">
    <source>
        <dbReference type="EMBL" id="CCJ28982.1"/>
    </source>
</evidence>
<keyword evidence="6" id="KW-0547">Nucleotide-binding</keyword>
<protein>
    <recommendedName>
        <fullName evidence="12">Probable threonine--tRNA ligase, cytoplasmic</fullName>
        <ecNumber evidence="3">6.1.1.3</ecNumber>
    </recommendedName>
    <alternativeName>
        <fullName evidence="10">Threonyl-tRNA synthetase</fullName>
    </alternativeName>
</protein>
<evidence type="ECO:0000256" key="2">
    <source>
        <dbReference type="ARBA" id="ARBA00008226"/>
    </source>
</evidence>
<evidence type="ECO:0000256" key="6">
    <source>
        <dbReference type="ARBA" id="ARBA00022741"/>
    </source>
</evidence>
<dbReference type="InterPro" id="IPR004095">
    <property type="entry name" value="TGS"/>
</dbReference>
<dbReference type="InterPro" id="IPR036621">
    <property type="entry name" value="Anticodon-bd_dom_sf"/>
</dbReference>
<reference evidence="16 17" key="1">
    <citation type="journal article" date="2012" name="MBio">
        <title>De novo assembly of the Pneumocystis jirovecii genome from a single bronchoalveolar lavage fluid specimen from a patient.</title>
        <authorList>
            <person name="Cisse O.H."/>
            <person name="Pagni M."/>
            <person name="Hauser P.M."/>
        </authorList>
    </citation>
    <scope>NUCLEOTIDE SEQUENCE [LARGE SCALE GENOMIC DNA]</scope>
    <source>
        <strain evidence="16 17">SE8</strain>
    </source>
</reference>
<keyword evidence="5" id="KW-0436">Ligase</keyword>
<dbReference type="FunFam" id="3.10.20.30:FF:000006">
    <property type="entry name" value="Threonine--tRNA ligase, cytoplasmic"/>
    <property type="match status" value="1"/>
</dbReference>
<dbReference type="InterPro" id="IPR046868">
    <property type="entry name" value="BAR_4"/>
</dbReference>
<feature type="domain" description="TGS" evidence="15">
    <location>
        <begin position="4"/>
        <end position="66"/>
    </location>
</feature>
<proteinExistence type="inferred from homology"/>
<dbReference type="GO" id="GO:0006435">
    <property type="term" value="P:threonyl-tRNA aminoacylation"/>
    <property type="evidence" value="ECO:0007669"/>
    <property type="project" value="InterPro"/>
</dbReference>
<dbReference type="FunFam" id="3.30.930.10:FF:000019">
    <property type="entry name" value="Threonine--tRNA ligase"/>
    <property type="match status" value="1"/>
</dbReference>
<dbReference type="PROSITE" id="PS50862">
    <property type="entry name" value="AA_TRNA_LIGASE_II"/>
    <property type="match status" value="1"/>
</dbReference>
<dbReference type="GO" id="GO:0005739">
    <property type="term" value="C:mitochondrion"/>
    <property type="evidence" value="ECO:0007669"/>
    <property type="project" value="TreeGrafter"/>
</dbReference>
<dbReference type="PROSITE" id="PS51880">
    <property type="entry name" value="TGS"/>
    <property type="match status" value="1"/>
</dbReference>
<organism evidence="17">
    <name type="scientific">Pneumocystis jirovecii</name>
    <name type="common">Human pneumocystis pneumonia agent</name>
    <dbReference type="NCBI Taxonomy" id="42068"/>
    <lineage>
        <taxon>Eukaryota</taxon>
        <taxon>Fungi</taxon>
        <taxon>Dikarya</taxon>
        <taxon>Ascomycota</taxon>
        <taxon>Taphrinomycotina</taxon>
        <taxon>Pneumocystomycetes</taxon>
        <taxon>Pneumocystaceae</taxon>
        <taxon>Pneumocystis</taxon>
    </lineage>
</organism>
<dbReference type="SMART" id="SM00863">
    <property type="entry name" value="tRNA_SAD"/>
    <property type="match status" value="1"/>
</dbReference>
<dbReference type="InterPro" id="IPR012676">
    <property type="entry name" value="TGS-like"/>
</dbReference>
<dbReference type="InterPro" id="IPR012947">
    <property type="entry name" value="tRNA_SAD"/>
</dbReference>
<dbReference type="Pfam" id="PF07973">
    <property type="entry name" value="tRNA_SAD"/>
    <property type="match status" value="1"/>
</dbReference>
<evidence type="ECO:0000256" key="7">
    <source>
        <dbReference type="ARBA" id="ARBA00022840"/>
    </source>
</evidence>
<keyword evidence="8" id="KW-0648">Protein biosynthesis</keyword>
<dbReference type="PANTHER" id="PTHR11451:SF46">
    <property type="entry name" value="THREONINE--TRNA LIGASE"/>
    <property type="match status" value="1"/>
</dbReference>
<comment type="similarity">
    <text evidence="2">Belongs to the class-II aminoacyl-tRNA synthetase family.</text>
</comment>
<dbReference type="VEuPathDB" id="FungiDB:PNEJI1_002545"/>
<dbReference type="Gene3D" id="3.30.980.10">
    <property type="entry name" value="Threonyl-trna Synthetase, Chain A, domain 2"/>
    <property type="match status" value="1"/>
</dbReference>
<comment type="caution">
    <text evidence="16">The sequence shown here is derived from an EMBL/GenBank/DDBJ whole genome shotgun (WGS) entry which is preliminary data.</text>
</comment>
<dbReference type="InterPro" id="IPR045864">
    <property type="entry name" value="aa-tRNA-synth_II/BPL/LPL"/>
</dbReference>
<dbReference type="HAMAP" id="MF_00184">
    <property type="entry name" value="Thr_tRNA_synth"/>
    <property type="match status" value="1"/>
</dbReference>
<dbReference type="AlphaFoldDB" id="L0P9U5"/>
<dbReference type="GO" id="GO:0004829">
    <property type="term" value="F:threonine-tRNA ligase activity"/>
    <property type="evidence" value="ECO:0007669"/>
    <property type="project" value="UniProtKB-EC"/>
</dbReference>
<dbReference type="InterPro" id="IPR002320">
    <property type="entry name" value="Thr-tRNA-ligase_IIa"/>
</dbReference>
<dbReference type="InterPro" id="IPR047246">
    <property type="entry name" value="ThrRS_anticodon"/>
</dbReference>
<keyword evidence="9" id="KW-0030">Aminoacyl-tRNA synthetase</keyword>
<evidence type="ECO:0000256" key="11">
    <source>
        <dbReference type="ARBA" id="ARBA00049515"/>
    </source>
</evidence>
<dbReference type="InterPro" id="IPR006195">
    <property type="entry name" value="aa-tRNA-synth_II"/>
</dbReference>
<dbReference type="FunFam" id="3.30.980.10:FF:000005">
    <property type="entry name" value="Threonyl-tRNA synthetase, mitochondrial"/>
    <property type="match status" value="1"/>
</dbReference>
<dbReference type="Gene3D" id="2.30.29.30">
    <property type="entry name" value="Pleckstrin-homology domain (PH domain)/Phosphotyrosine-binding domain (PTB)"/>
    <property type="match status" value="1"/>
</dbReference>
<dbReference type="InterPro" id="IPR033728">
    <property type="entry name" value="ThrRS_core"/>
</dbReference>
<dbReference type="InterPro" id="IPR002314">
    <property type="entry name" value="aa-tRNA-synt_IIb"/>
</dbReference>
<keyword evidence="7" id="KW-0067">ATP-binding</keyword>
<dbReference type="Gene3D" id="3.40.50.800">
    <property type="entry name" value="Anticodon-binding domain"/>
    <property type="match status" value="1"/>
</dbReference>
<accession>L0P9U5</accession>
<dbReference type="InterPro" id="IPR011993">
    <property type="entry name" value="PH-like_dom_sf"/>
</dbReference>
<dbReference type="InterPro" id="IPR001849">
    <property type="entry name" value="PH_domain"/>
</dbReference>
<dbReference type="Gene3D" id="3.30.930.10">
    <property type="entry name" value="Bira Bifunctional Protein, Domain 2"/>
    <property type="match status" value="1"/>
</dbReference>
<evidence type="ECO:0000256" key="4">
    <source>
        <dbReference type="ARBA" id="ARBA00022490"/>
    </source>
</evidence>
<feature type="non-terminal residue" evidence="16">
    <location>
        <position position="1156"/>
    </location>
</feature>
<dbReference type="CDD" id="cd00771">
    <property type="entry name" value="ThrRS_core"/>
    <property type="match status" value="1"/>
</dbReference>
<dbReference type="SUPFAM" id="SSF52954">
    <property type="entry name" value="Class II aaRS ABD-related"/>
    <property type="match status" value="1"/>
</dbReference>
<comment type="catalytic activity">
    <reaction evidence="11">
        <text>tRNA(Thr) + L-threonine + ATP = L-threonyl-tRNA(Thr) + AMP + diphosphate + H(+)</text>
        <dbReference type="Rhea" id="RHEA:24624"/>
        <dbReference type="Rhea" id="RHEA-COMP:9670"/>
        <dbReference type="Rhea" id="RHEA-COMP:9704"/>
        <dbReference type="ChEBI" id="CHEBI:15378"/>
        <dbReference type="ChEBI" id="CHEBI:30616"/>
        <dbReference type="ChEBI" id="CHEBI:33019"/>
        <dbReference type="ChEBI" id="CHEBI:57926"/>
        <dbReference type="ChEBI" id="CHEBI:78442"/>
        <dbReference type="ChEBI" id="CHEBI:78534"/>
        <dbReference type="ChEBI" id="CHEBI:456215"/>
        <dbReference type="EC" id="6.1.1.3"/>
    </reaction>
</comment>
<dbReference type="Pfam" id="PF02824">
    <property type="entry name" value="TGS"/>
    <property type="match status" value="1"/>
</dbReference>
<dbReference type="Gene3D" id="3.10.20.30">
    <property type="match status" value="1"/>
</dbReference>
<evidence type="ECO:0000259" key="14">
    <source>
        <dbReference type="PROSITE" id="PS50862"/>
    </source>
</evidence>
<keyword evidence="4" id="KW-0963">Cytoplasm</keyword>
<dbReference type="InterPro" id="IPR012675">
    <property type="entry name" value="Beta-grasp_dom_sf"/>
</dbReference>
<dbReference type="SUPFAM" id="SSF50729">
    <property type="entry name" value="PH domain-like"/>
    <property type="match status" value="1"/>
</dbReference>
<dbReference type="SMART" id="SM00233">
    <property type="entry name" value="PH"/>
    <property type="match status" value="1"/>
</dbReference>
<sequence>KEHVEITITLSDGTSFQGISWVTTPLEISKRISRKLSENIVVAQVNGILWDLERPFEESSSLKLLDFNTFEGKQVFWHSSAHVLGEAAERYYGCHLCIGPPIEDGFFYEMAISNRTVLKQDYFDLEKLIKLIISEKQVFQRLLVTKDDLLEMFKHNNYKKTIISLKVPDGGSSTVYRCGTLVDFCMGPHVLHTGKIKAFSILKNSSSYFLGDSTNDSLQRIYGISFPESKQMLEYKNFLIEAEKRDHRKIGKEQELFFFHELSPGSCFFLPHGTRIYNRLLEFIKFEYKKRGFSEIVTPNVYNSKLWQISGHWQNYSENMFAFDVEKEQYALKPMNCPGHCLMFAMRDRSYRELPLRYADFGVLHRNEFSGALTGLMRIKEEIANCFEFLKYIYEVFGFSFKLNLSTRPEKFIGDIETWDQAEKSLETALNNFGMPWEINPGDGAFYGPKVDIKIFDALRRQHQCATIQLDFFLPERFNLEYRLASDKENQTVYARPVIIHRAVLGSIERMLAILTEHYAGKWPFWLSPRQVIIIPISKSFKDYSKCVYDKIYDNGFYVDIDLSDNTLNKMIRNAQVSQYNFIFVIGQEEQDSNTVMVRNRDDKSKQIRISLDDVIIIKMGSIKGPVSSGNHEGRQKKHKSCQKKSLDTLFLKESLIWDVHNNNVDSIFLSSISENLDPTKALAARFNTWRSLLKELIVYFKAVVHVQEVKAVEFKKLGNNNFCDKFSFQDGGLREAEKFFCEWNRKYSIYLSTMPNSVNVDIISKLEKERTMLSDSVKDVMKMSSRFRNNLSKETDAAKRLFDVYKDSLLTWEFNPEKITPKTDPYLLKFVLEKQIMQMLLEENSLHRAYLDIDDYCRRIENHVIDTIRQVFCQYKDDFQKEIDFVCNFNKDIGVIGGSISLNKGWNSFIREDSVFKHLIKNYTLRLTAMGLCNNSEDSVGFRAPRCLSDVLYGQNHPAAKEIRCGSLERRTKILKSYNTGFYVLTPSGFLHEFKSSNFNCGQTPIMSLSLRDYEISDHSPVNAKSYKFSLKGYKNEYSSRSHILIFRTRTYQELLDWYNDIKMFAGRSYMSDEEYRDYIVALQMKNISDNKIIHDQNGVFDREHLSQESDSDFKDTVDVVAASVVPYQGTQLQTLDTDYEGDKINEKETSFIEK</sequence>
<dbReference type="CDD" id="cd01667">
    <property type="entry name" value="TGS_ThrRS"/>
    <property type="match status" value="1"/>
</dbReference>
<dbReference type="PROSITE" id="PS50003">
    <property type="entry name" value="PH_DOMAIN"/>
    <property type="match status" value="1"/>
</dbReference>
<dbReference type="STRING" id="1209962.L0P9U5"/>
<dbReference type="Pfam" id="PF20400">
    <property type="entry name" value="BAR_4"/>
    <property type="match status" value="1"/>
</dbReference>
<feature type="non-terminal residue" evidence="16">
    <location>
        <position position="1"/>
    </location>
</feature>
<evidence type="ECO:0000256" key="1">
    <source>
        <dbReference type="ARBA" id="ARBA00004496"/>
    </source>
</evidence>
<evidence type="ECO:0000256" key="10">
    <source>
        <dbReference type="ARBA" id="ARBA00031900"/>
    </source>
</evidence>
<dbReference type="Proteomes" id="UP000010422">
    <property type="component" value="Unassembled WGS sequence"/>
</dbReference>
<dbReference type="EMBL" id="CAKM01000145">
    <property type="protein sequence ID" value="CCJ28982.1"/>
    <property type="molecule type" value="Genomic_DNA"/>
</dbReference>
<dbReference type="GO" id="GO:0005524">
    <property type="term" value="F:ATP binding"/>
    <property type="evidence" value="ECO:0007669"/>
    <property type="project" value="UniProtKB-KW"/>
</dbReference>
<dbReference type="PRINTS" id="PR01047">
    <property type="entry name" value="TRNASYNTHTHR"/>
</dbReference>
<evidence type="ECO:0000313" key="17">
    <source>
        <dbReference type="Proteomes" id="UP000010422"/>
    </source>
</evidence>
<dbReference type="SUPFAM" id="SSF81271">
    <property type="entry name" value="TGS-like"/>
    <property type="match status" value="1"/>
</dbReference>
<dbReference type="InterPro" id="IPR046869">
    <property type="entry name" value="SLM1/RGC1-like_PH"/>
</dbReference>
<dbReference type="InParanoid" id="L0P9U5"/>
<dbReference type="NCBIfam" id="TIGR00418">
    <property type="entry name" value="thrS"/>
    <property type="match status" value="1"/>
</dbReference>
<evidence type="ECO:0000256" key="9">
    <source>
        <dbReference type="ARBA" id="ARBA00023146"/>
    </source>
</evidence>
<evidence type="ECO:0000256" key="3">
    <source>
        <dbReference type="ARBA" id="ARBA00013163"/>
    </source>
</evidence>
<dbReference type="Pfam" id="PF00587">
    <property type="entry name" value="tRNA-synt_2b"/>
    <property type="match status" value="1"/>
</dbReference>
<dbReference type="SUPFAM" id="SSF55681">
    <property type="entry name" value="Class II aaRS and biotin synthetases"/>
    <property type="match status" value="1"/>
</dbReference>
<evidence type="ECO:0000256" key="8">
    <source>
        <dbReference type="ARBA" id="ARBA00022917"/>
    </source>
</evidence>